<dbReference type="Gene3D" id="3.30.565.40">
    <property type="entry name" value="Fervidobacterium nodosum Rt17-B1 like"/>
    <property type="match status" value="1"/>
</dbReference>
<feature type="signal peptide" evidence="2">
    <location>
        <begin position="1"/>
        <end position="24"/>
    </location>
</feature>
<comment type="caution">
    <text evidence="4">The sequence shown here is derived from an EMBL/GenBank/DDBJ whole genome shotgun (WGS) entry which is preliminary data.</text>
</comment>
<feature type="chain" id="PRO_5046477071" evidence="2">
    <location>
        <begin position="25"/>
        <end position="248"/>
    </location>
</feature>
<feature type="domain" description="DUF3298" evidence="3">
    <location>
        <begin position="152"/>
        <end position="230"/>
    </location>
</feature>
<reference evidence="5" key="1">
    <citation type="journal article" date="2019" name="Int. J. Syst. Evol. Microbiol.">
        <title>The Global Catalogue of Microorganisms (GCM) 10K type strain sequencing project: providing services to taxonomists for standard genome sequencing and annotation.</title>
        <authorList>
            <consortium name="The Broad Institute Genomics Platform"/>
            <consortium name="The Broad Institute Genome Sequencing Center for Infectious Disease"/>
            <person name="Wu L."/>
            <person name="Ma J."/>
        </authorList>
    </citation>
    <scope>NUCLEOTIDE SEQUENCE [LARGE SCALE GENOMIC DNA]</scope>
    <source>
        <strain evidence="5">KCTC 42964</strain>
    </source>
</reference>
<sequence length="248" mass="26464">MRRTIILAAALAAALPFLAAAAGAADSDDKDKGPSFGPDCTELQSDYKVTEGKAEYDFVTPKSGDPKIDTQLAAFVRGLREAAVKEGTENPPPPDSSIQQYTFMLSCWVPRNGPEIASYIFVDYQYTGGAHGISAFHTKSYGKDDNKEIALADLFADMDKALPVLSEGAIAALKKTLGEAADADWIAKGAGPTAENFQNFAIGEDSLILLFDQYQVGAGYIGLQEVKLPFASLDGLWSDKAKVLLGRS</sequence>
<dbReference type="InterPro" id="IPR021729">
    <property type="entry name" value="DUF3298"/>
</dbReference>
<dbReference type="RefSeq" id="WP_379906260.1">
    <property type="nucleotide sequence ID" value="NZ_JBHRTR010000049.1"/>
</dbReference>
<dbReference type="EMBL" id="JBHRTR010000049">
    <property type="protein sequence ID" value="MFC3230803.1"/>
    <property type="molecule type" value="Genomic_DNA"/>
</dbReference>
<dbReference type="InterPro" id="IPR037126">
    <property type="entry name" value="PdaC/RsiV-like_sf"/>
</dbReference>
<evidence type="ECO:0000313" key="4">
    <source>
        <dbReference type="EMBL" id="MFC3230803.1"/>
    </source>
</evidence>
<organism evidence="4 5">
    <name type="scientific">Marinibaculum pumilum</name>
    <dbReference type="NCBI Taxonomy" id="1766165"/>
    <lineage>
        <taxon>Bacteria</taxon>
        <taxon>Pseudomonadati</taxon>
        <taxon>Pseudomonadota</taxon>
        <taxon>Alphaproteobacteria</taxon>
        <taxon>Rhodospirillales</taxon>
        <taxon>Rhodospirillaceae</taxon>
        <taxon>Marinibaculum</taxon>
    </lineage>
</organism>
<dbReference type="Proteomes" id="UP001595528">
    <property type="component" value="Unassembled WGS sequence"/>
</dbReference>
<dbReference type="Gene3D" id="3.90.640.20">
    <property type="entry name" value="Heat-shock cognate protein, ATPase"/>
    <property type="match status" value="1"/>
</dbReference>
<evidence type="ECO:0000259" key="3">
    <source>
        <dbReference type="Pfam" id="PF11738"/>
    </source>
</evidence>
<evidence type="ECO:0000256" key="2">
    <source>
        <dbReference type="SAM" id="SignalP"/>
    </source>
</evidence>
<keyword evidence="5" id="KW-1185">Reference proteome</keyword>
<accession>A0ABV7L8V9</accession>
<protein>
    <submittedName>
        <fullName evidence="4">DUF3298 domain-containing protein</fullName>
    </submittedName>
</protein>
<dbReference type="Pfam" id="PF11738">
    <property type="entry name" value="DUF3298"/>
    <property type="match status" value="1"/>
</dbReference>
<feature type="region of interest" description="Disordered" evidence="1">
    <location>
        <begin position="25"/>
        <end position="44"/>
    </location>
</feature>
<evidence type="ECO:0000313" key="5">
    <source>
        <dbReference type="Proteomes" id="UP001595528"/>
    </source>
</evidence>
<proteinExistence type="predicted"/>
<gene>
    <name evidence="4" type="ORF">ACFOGJ_26400</name>
</gene>
<keyword evidence="2" id="KW-0732">Signal</keyword>
<evidence type="ECO:0000256" key="1">
    <source>
        <dbReference type="SAM" id="MobiDB-lite"/>
    </source>
</evidence>
<name>A0ABV7L8V9_9PROT</name>